<keyword evidence="1" id="KW-0472">Membrane</keyword>
<evidence type="ECO:0000313" key="3">
    <source>
        <dbReference type="Proteomes" id="UP000073601"/>
    </source>
</evidence>
<dbReference type="Proteomes" id="UP000073601">
    <property type="component" value="Unassembled WGS sequence"/>
</dbReference>
<name>A0A128FH21_9GAMM</name>
<keyword evidence="1" id="KW-1133">Transmembrane helix</keyword>
<keyword evidence="3" id="KW-1185">Reference proteome</keyword>
<gene>
    <name evidence="2" type="ORF">GMA8713_03610</name>
</gene>
<sequence>METQHSELYWGARYHLKQDLNGNYYLIGMHQKIWKVFGFIALVPMSASIVMAFVSWMESDNQMHFFLIVAAVLLLISLILMRRTERFVFSRDRVSHLRGWGKTPPEKASWPISDCNVTVQPIIEHGSGCWLQLNDGGKSLTRNSIGKFEQTAEMALFLSNQTGIEAIDNVTAWPESRSLEITSSGKLRHVKPLRVEGAEYQVQGSIWRLLWVFPFTLTLGALLFVFNWIQW</sequence>
<dbReference type="EMBL" id="FIZY01000039">
    <property type="protein sequence ID" value="CZF85561.1"/>
    <property type="molecule type" value="Genomic_DNA"/>
</dbReference>
<proteinExistence type="predicted"/>
<dbReference type="AlphaFoldDB" id="A0A128FH21"/>
<evidence type="ECO:0000313" key="2">
    <source>
        <dbReference type="EMBL" id="CZF85561.1"/>
    </source>
</evidence>
<dbReference type="RefSeq" id="WP_062712799.1">
    <property type="nucleotide sequence ID" value="NZ_CAWRCI010000039.1"/>
</dbReference>
<organism evidence="2 3">
    <name type="scientific">Grimontia marina</name>
    <dbReference type="NCBI Taxonomy" id="646534"/>
    <lineage>
        <taxon>Bacteria</taxon>
        <taxon>Pseudomonadati</taxon>
        <taxon>Pseudomonadota</taxon>
        <taxon>Gammaproteobacteria</taxon>
        <taxon>Vibrionales</taxon>
        <taxon>Vibrionaceae</taxon>
        <taxon>Grimontia</taxon>
    </lineage>
</organism>
<feature type="transmembrane region" description="Helical" evidence="1">
    <location>
        <begin position="36"/>
        <end position="57"/>
    </location>
</feature>
<feature type="transmembrane region" description="Helical" evidence="1">
    <location>
        <begin position="63"/>
        <end position="81"/>
    </location>
</feature>
<protein>
    <submittedName>
        <fullName evidence="2">Uncharacterized protein</fullName>
    </submittedName>
</protein>
<accession>A0A128FH21</accession>
<feature type="transmembrane region" description="Helical" evidence="1">
    <location>
        <begin position="209"/>
        <end position="229"/>
    </location>
</feature>
<reference evidence="3" key="1">
    <citation type="submission" date="2016-02" db="EMBL/GenBank/DDBJ databases">
        <authorList>
            <person name="Rodrigo-Torres Lidia"/>
            <person name="Arahal R.David."/>
        </authorList>
    </citation>
    <scope>NUCLEOTIDE SEQUENCE [LARGE SCALE GENOMIC DNA]</scope>
    <source>
        <strain evidence="3">CECT 8713</strain>
    </source>
</reference>
<evidence type="ECO:0000256" key="1">
    <source>
        <dbReference type="SAM" id="Phobius"/>
    </source>
</evidence>
<keyword evidence="1" id="KW-0812">Transmembrane</keyword>